<dbReference type="GO" id="GO:0015833">
    <property type="term" value="P:peptide transport"/>
    <property type="evidence" value="ECO:0007669"/>
    <property type="project" value="InterPro"/>
</dbReference>
<reference evidence="12" key="1">
    <citation type="submission" date="2015-03" db="EMBL/GenBank/DDBJ databases">
        <authorList>
            <person name="Nijsse Bart"/>
        </authorList>
    </citation>
    <scope>NUCLEOTIDE SEQUENCE [LARGE SCALE GENOMIC DNA]</scope>
</reference>
<dbReference type="PANTHER" id="PTHR43297:SF14">
    <property type="entry name" value="ATPASE AAA-TYPE CORE DOMAIN-CONTAINING PROTEIN"/>
    <property type="match status" value="1"/>
</dbReference>
<dbReference type="RefSeq" id="WP_021170803.1">
    <property type="nucleotide sequence ID" value="NZ_CTRP01000002.1"/>
</dbReference>
<dbReference type="SUPFAM" id="SSF52540">
    <property type="entry name" value="P-loop containing nucleoside triphosphate hydrolases"/>
    <property type="match status" value="1"/>
</dbReference>
<dbReference type="GO" id="GO:0005524">
    <property type="term" value="F:ATP binding"/>
    <property type="evidence" value="ECO:0007669"/>
    <property type="project" value="UniProtKB-KW"/>
</dbReference>
<keyword evidence="8" id="KW-1278">Translocase</keyword>
<dbReference type="PROSITE" id="PS00211">
    <property type="entry name" value="ABC_TRANSPORTER_1"/>
    <property type="match status" value="1"/>
</dbReference>
<dbReference type="Pfam" id="PF00005">
    <property type="entry name" value="ABC_tran"/>
    <property type="match status" value="1"/>
</dbReference>
<keyword evidence="12" id="KW-1185">Reference proteome</keyword>
<evidence type="ECO:0000256" key="3">
    <source>
        <dbReference type="ARBA" id="ARBA00022448"/>
    </source>
</evidence>
<dbReference type="InterPro" id="IPR003593">
    <property type="entry name" value="AAA+_ATPase"/>
</dbReference>
<dbReference type="CDD" id="cd03257">
    <property type="entry name" value="ABC_NikE_OppD_transporters"/>
    <property type="match status" value="1"/>
</dbReference>
<dbReference type="SMART" id="SM00382">
    <property type="entry name" value="AAA"/>
    <property type="match status" value="1"/>
</dbReference>
<comment type="subcellular location">
    <subcellularLocation>
        <location evidence="1">Cell membrane</location>
        <topology evidence="1">Peripheral membrane protein</topology>
    </subcellularLocation>
</comment>
<evidence type="ECO:0000256" key="7">
    <source>
        <dbReference type="ARBA" id="ARBA00022840"/>
    </source>
</evidence>
<evidence type="ECO:0000256" key="6">
    <source>
        <dbReference type="ARBA" id="ARBA00022741"/>
    </source>
</evidence>
<evidence type="ECO:0000256" key="5">
    <source>
        <dbReference type="ARBA" id="ARBA00022519"/>
    </source>
</evidence>
<dbReference type="InterPro" id="IPR050388">
    <property type="entry name" value="ABC_Ni/Peptide_Import"/>
</dbReference>
<protein>
    <submittedName>
        <fullName evidence="11">ABC transporter ATP-binding protein yejF</fullName>
    </submittedName>
</protein>
<evidence type="ECO:0000256" key="8">
    <source>
        <dbReference type="ARBA" id="ARBA00022967"/>
    </source>
</evidence>
<dbReference type="InterPro" id="IPR027417">
    <property type="entry name" value="P-loop_NTPase"/>
</dbReference>
<name>A0A0U1KS02_9FIRM</name>
<keyword evidence="3" id="KW-0813">Transport</keyword>
<keyword evidence="6" id="KW-0547">Nucleotide-binding</keyword>
<evidence type="ECO:0000256" key="9">
    <source>
        <dbReference type="ARBA" id="ARBA00023136"/>
    </source>
</evidence>
<accession>A0A0U1KS02</accession>
<dbReference type="Pfam" id="PF08352">
    <property type="entry name" value="oligo_HPY"/>
    <property type="match status" value="2"/>
</dbReference>
<dbReference type="Proteomes" id="UP000049855">
    <property type="component" value="Unassembled WGS sequence"/>
</dbReference>
<proteinExistence type="inferred from homology"/>
<dbReference type="GO" id="GO:0016887">
    <property type="term" value="F:ATP hydrolysis activity"/>
    <property type="evidence" value="ECO:0007669"/>
    <property type="project" value="InterPro"/>
</dbReference>
<keyword evidence="7 11" id="KW-0067">ATP-binding</keyword>
<keyword evidence="9" id="KW-0472">Membrane</keyword>
<dbReference type="EMBL" id="CTRP01000002">
    <property type="protein sequence ID" value="CQR70181.1"/>
    <property type="molecule type" value="Genomic_DNA"/>
</dbReference>
<comment type="similarity">
    <text evidence="2">Belongs to the ABC transporter superfamily.</text>
</comment>
<evidence type="ECO:0000256" key="1">
    <source>
        <dbReference type="ARBA" id="ARBA00004202"/>
    </source>
</evidence>
<dbReference type="AlphaFoldDB" id="A0A0U1KS02"/>
<evidence type="ECO:0000313" key="12">
    <source>
        <dbReference type="Proteomes" id="UP000049855"/>
    </source>
</evidence>
<evidence type="ECO:0000313" key="11">
    <source>
        <dbReference type="EMBL" id="CQR70181.1"/>
    </source>
</evidence>
<keyword evidence="4" id="KW-1003">Cell membrane</keyword>
<organism evidence="11 12">
    <name type="scientific">Sporomusa ovata</name>
    <dbReference type="NCBI Taxonomy" id="2378"/>
    <lineage>
        <taxon>Bacteria</taxon>
        <taxon>Bacillati</taxon>
        <taxon>Bacillota</taxon>
        <taxon>Negativicutes</taxon>
        <taxon>Selenomonadales</taxon>
        <taxon>Sporomusaceae</taxon>
        <taxon>Sporomusa</taxon>
    </lineage>
</organism>
<evidence type="ECO:0000259" key="10">
    <source>
        <dbReference type="PROSITE" id="PS50893"/>
    </source>
</evidence>
<feature type="domain" description="ABC transporter" evidence="10">
    <location>
        <begin position="8"/>
        <end position="258"/>
    </location>
</feature>
<dbReference type="PANTHER" id="PTHR43297">
    <property type="entry name" value="OLIGOPEPTIDE TRANSPORT ATP-BINDING PROTEIN APPD"/>
    <property type="match status" value="1"/>
</dbReference>
<dbReference type="InterPro" id="IPR013563">
    <property type="entry name" value="Oligopep_ABC_C"/>
</dbReference>
<dbReference type="Gene3D" id="3.40.50.300">
    <property type="entry name" value="P-loop containing nucleotide triphosphate hydrolases"/>
    <property type="match status" value="1"/>
</dbReference>
<dbReference type="InterPro" id="IPR003439">
    <property type="entry name" value="ABC_transporter-like_ATP-bd"/>
</dbReference>
<keyword evidence="5" id="KW-0997">Cell inner membrane</keyword>
<gene>
    <name evidence="11" type="ORF">SpAn4DRAFT_4693</name>
</gene>
<sequence length="310" mass="33760">MFSSSVLLNSNDLSVCYHTAARDVIAVNRVNLAVSAGEFVGVIGESGSGKSSFARAVLRLLPASGTQTSGSIWFQGQRLDELADAAMTNVYGKQIGFMPQQPVAALNPVRSIVSQLGEVFRLRLGVDSRQARNMSAAILHKVGLKDTERVLCAYPHELSGGMCQRVLLGMAVALKPSLLVADEPTTAVDAGMRMALLDEIKRQQKDRGMAVLLIAHDLPLVGRYADRLAVMYGGSIVETGAARNVLSQPRHPYTRLLLGFDKQGSFFDEERKTQTGCVFQPRCRYAQPGCRYEKPAWQGDGRSGWACIQR</sequence>
<evidence type="ECO:0000256" key="4">
    <source>
        <dbReference type="ARBA" id="ARBA00022475"/>
    </source>
</evidence>
<evidence type="ECO:0000256" key="2">
    <source>
        <dbReference type="ARBA" id="ARBA00005417"/>
    </source>
</evidence>
<dbReference type="GO" id="GO:0005886">
    <property type="term" value="C:plasma membrane"/>
    <property type="evidence" value="ECO:0007669"/>
    <property type="project" value="UniProtKB-SubCell"/>
</dbReference>
<dbReference type="PROSITE" id="PS50893">
    <property type="entry name" value="ABC_TRANSPORTER_2"/>
    <property type="match status" value="1"/>
</dbReference>
<dbReference type="InterPro" id="IPR017871">
    <property type="entry name" value="ABC_transporter-like_CS"/>
</dbReference>